<dbReference type="eggNOG" id="COG1344">
    <property type="taxonomic scope" value="Bacteria"/>
</dbReference>
<dbReference type="GO" id="GO:0005198">
    <property type="term" value="F:structural molecule activity"/>
    <property type="evidence" value="ECO:0007669"/>
    <property type="project" value="InterPro"/>
</dbReference>
<dbReference type="GO" id="GO:0009424">
    <property type="term" value="C:bacterial-type flagellum hook"/>
    <property type="evidence" value="ECO:0007669"/>
    <property type="project" value="InterPro"/>
</dbReference>
<gene>
    <name evidence="7" type="ORF">PLEI_4064</name>
</gene>
<comment type="subcellular location">
    <subcellularLocation>
        <location evidence="1">Bacterial flagellum</location>
    </subcellularLocation>
    <subcellularLocation>
        <location evidence="2">Secreted</location>
    </subcellularLocation>
</comment>
<evidence type="ECO:0000256" key="5">
    <source>
        <dbReference type="ARBA" id="ARBA00023143"/>
    </source>
</evidence>
<dbReference type="InterPro" id="IPR001492">
    <property type="entry name" value="Flagellin"/>
</dbReference>
<dbReference type="RefSeq" id="WP_023935262.1">
    <property type="nucleotide sequence ID" value="NZ_DF196823.1"/>
</dbReference>
<reference evidence="8" key="1">
    <citation type="submission" date="2012-12" db="EMBL/GenBank/DDBJ databases">
        <title>Genome Sequence of Photobacterium leiognathi lrivu.4.1.</title>
        <authorList>
            <person name="Urbanczyk H."/>
            <person name="Ogura Y."/>
            <person name="Hayashi T."/>
            <person name="Dunlap P.V."/>
        </authorList>
    </citation>
    <scope>NUCLEOTIDE SEQUENCE [LARGE SCALE GENOMIC DNA]</scope>
    <source>
        <strain evidence="8">lrivu.4.1</strain>
    </source>
</reference>
<keyword evidence="5" id="KW-0975">Bacterial flagellum</keyword>
<dbReference type="InterPro" id="IPR013384">
    <property type="entry name" value="Flagell_FlgL"/>
</dbReference>
<dbReference type="PANTHER" id="PTHR42792">
    <property type="entry name" value="FLAGELLIN"/>
    <property type="match status" value="1"/>
</dbReference>
<dbReference type="Gene3D" id="1.20.1330.10">
    <property type="entry name" value="f41 fragment of flagellin, N-terminal domain"/>
    <property type="match status" value="1"/>
</dbReference>
<name>V5F857_PHOLE</name>
<evidence type="ECO:0000256" key="2">
    <source>
        <dbReference type="ARBA" id="ARBA00004613"/>
    </source>
</evidence>
<evidence type="ECO:0000256" key="1">
    <source>
        <dbReference type="ARBA" id="ARBA00004365"/>
    </source>
</evidence>
<evidence type="ECO:0000259" key="6">
    <source>
        <dbReference type="Pfam" id="PF00669"/>
    </source>
</evidence>
<sequence length="299" mass="32590">MRVSDTQFSQLMLTSLSKNNQGLGEVLAQMSTGQRLLKLSDNPIDSINLLNLERENSAINQYQDNINNVKTALSSQEVHLMAASDTLKDMRDTLLLASNGAISDADRESYANKLVSLRDALISSFNVQDEEGNYLFSGTQSDVPAITPQPAGGYIFEGNSDKRVVTVAKGVTMEANFASQEMLDLGGNNILNQIDVAIAELQTPTVNLNNTLQATLNTLDITHNNVLAAVTDIGGRHNNLDLMETSHGDNKLFVEAVTNDLEALDYGEASVRLNNYMAALQATQASYMKINDLSLFNRL</sequence>
<keyword evidence="7" id="KW-0282">Flagellum</keyword>
<dbReference type="EMBL" id="DF196823">
    <property type="protein sequence ID" value="GAD32393.1"/>
    <property type="molecule type" value="Genomic_DNA"/>
</dbReference>
<protein>
    <submittedName>
        <fullName evidence="7">Flagellar hook-associated protein 3</fullName>
    </submittedName>
</protein>
<evidence type="ECO:0000313" key="8">
    <source>
        <dbReference type="Proteomes" id="UP000030675"/>
    </source>
</evidence>
<dbReference type="InterPro" id="IPR001029">
    <property type="entry name" value="Flagellin_N"/>
</dbReference>
<keyword evidence="7" id="KW-0969">Cilium</keyword>
<dbReference type="GO" id="GO:0005576">
    <property type="term" value="C:extracellular region"/>
    <property type="evidence" value="ECO:0007669"/>
    <property type="project" value="UniProtKB-SubCell"/>
</dbReference>
<feature type="domain" description="Flagellin N-terminal" evidence="6">
    <location>
        <begin position="4"/>
        <end position="140"/>
    </location>
</feature>
<dbReference type="SUPFAM" id="SSF64518">
    <property type="entry name" value="Phase 1 flagellin"/>
    <property type="match status" value="1"/>
</dbReference>
<evidence type="ECO:0000256" key="3">
    <source>
        <dbReference type="ARBA" id="ARBA00005709"/>
    </source>
</evidence>
<keyword evidence="7" id="KW-0966">Cell projection</keyword>
<keyword evidence="4" id="KW-0964">Secreted</keyword>
<organism evidence="7 8">
    <name type="scientific">Photobacterium leiognathi lrivu.4.1</name>
    <dbReference type="NCBI Taxonomy" id="1248232"/>
    <lineage>
        <taxon>Bacteria</taxon>
        <taxon>Pseudomonadati</taxon>
        <taxon>Pseudomonadota</taxon>
        <taxon>Gammaproteobacteria</taxon>
        <taxon>Vibrionales</taxon>
        <taxon>Vibrionaceae</taxon>
        <taxon>Photobacterium</taxon>
    </lineage>
</organism>
<evidence type="ECO:0000256" key="4">
    <source>
        <dbReference type="ARBA" id="ARBA00022525"/>
    </source>
</evidence>
<dbReference type="Proteomes" id="UP000030675">
    <property type="component" value="Unassembled WGS sequence"/>
</dbReference>
<accession>V5F857</accession>
<dbReference type="NCBIfam" id="TIGR02550">
    <property type="entry name" value="flagell_flgL"/>
    <property type="match status" value="1"/>
</dbReference>
<evidence type="ECO:0000313" key="7">
    <source>
        <dbReference type="EMBL" id="GAD32393.1"/>
    </source>
</evidence>
<dbReference type="PANTHER" id="PTHR42792:SF1">
    <property type="entry name" value="FLAGELLAR HOOK-ASSOCIATED PROTEIN 3"/>
    <property type="match status" value="1"/>
</dbReference>
<dbReference type="HOGENOM" id="CLU_024437_1_1_6"/>
<proteinExistence type="inferred from homology"/>
<dbReference type="Pfam" id="PF00669">
    <property type="entry name" value="Flagellin_N"/>
    <property type="match status" value="1"/>
</dbReference>
<dbReference type="AlphaFoldDB" id="V5F857"/>
<comment type="similarity">
    <text evidence="3">Belongs to the bacterial flagellin family.</text>
</comment>
<dbReference type="GO" id="GO:0071973">
    <property type="term" value="P:bacterial-type flagellum-dependent cell motility"/>
    <property type="evidence" value="ECO:0007669"/>
    <property type="project" value="InterPro"/>
</dbReference>